<dbReference type="Gene3D" id="3.40.50.720">
    <property type="entry name" value="NAD(P)-binding Rossmann-like Domain"/>
    <property type="match status" value="1"/>
</dbReference>
<dbReference type="STRING" id="1216006.VA7868_03820"/>
<dbReference type="PANTHER" id="PTHR47129:SF1">
    <property type="entry name" value="NMRA-LIKE DOMAIN-CONTAINING PROTEIN"/>
    <property type="match status" value="1"/>
</dbReference>
<organism evidence="2 3">
    <name type="scientific">Vibrio aerogenes CECT 7868</name>
    <dbReference type="NCBI Taxonomy" id="1216006"/>
    <lineage>
        <taxon>Bacteria</taxon>
        <taxon>Pseudomonadati</taxon>
        <taxon>Pseudomonadota</taxon>
        <taxon>Gammaproteobacteria</taxon>
        <taxon>Vibrionales</taxon>
        <taxon>Vibrionaceae</taxon>
        <taxon>Vibrio</taxon>
    </lineage>
</organism>
<protein>
    <submittedName>
        <fullName evidence="2">Quinone oxidoreductase 2</fullName>
        <ecNumber evidence="2">1.6.5.2</ecNumber>
    </submittedName>
</protein>
<feature type="domain" description="NAD(P)-binding" evidence="1">
    <location>
        <begin position="49"/>
        <end position="169"/>
    </location>
</feature>
<reference evidence="2 3" key="1">
    <citation type="submission" date="2016-11" db="EMBL/GenBank/DDBJ databases">
        <authorList>
            <person name="Jaros S."/>
            <person name="Januszkiewicz K."/>
            <person name="Wedrychowicz H."/>
        </authorList>
    </citation>
    <scope>NUCLEOTIDE SEQUENCE [LARGE SCALE GENOMIC DNA]</scope>
    <source>
        <strain evidence="2 3">CECT 7868</strain>
    </source>
</reference>
<sequence>MILITGASGQLSSLIIAKAKELGLDFITASRALNADRQMDFDHIETLDFTGVDTIFLTSAGYAEDDIVIRRHNNVITAASTQGVKHIVYTSLSCASDHLGFALAHRWTERRLQESGMAWTILRNGLYAGLIGSLTSSCEGRITAPFGSEEISAVSREDLADAAVTVLKDTAAHNNKVYELSGVKSFSVPDIARRLSVHYEPTDLSTERSRLDTLQLLPFQVPMLMSIYASSMAGFLKTDSSDLTKLVPKPRDALAIACSVVTNA</sequence>
<dbReference type="EMBL" id="FQXZ01000042">
    <property type="protein sequence ID" value="SHI49220.1"/>
    <property type="molecule type" value="Genomic_DNA"/>
</dbReference>
<gene>
    <name evidence="2" type="primary">qorB_2</name>
    <name evidence="2" type="ORF">VA7868_03820</name>
</gene>
<proteinExistence type="predicted"/>
<dbReference type="InterPro" id="IPR052718">
    <property type="entry name" value="NmrA-type_oxidoreductase"/>
</dbReference>
<evidence type="ECO:0000313" key="3">
    <source>
        <dbReference type="Proteomes" id="UP000184608"/>
    </source>
</evidence>
<evidence type="ECO:0000313" key="2">
    <source>
        <dbReference type="EMBL" id="SHI49220.1"/>
    </source>
</evidence>
<dbReference type="EC" id="1.6.5.2" evidence="2"/>
<name>A0A1M6BKA6_9VIBR</name>
<dbReference type="AlphaFoldDB" id="A0A1M6BKA6"/>
<dbReference type="SUPFAM" id="SSF51735">
    <property type="entry name" value="NAD(P)-binding Rossmann-fold domains"/>
    <property type="match status" value="1"/>
</dbReference>
<dbReference type="PANTHER" id="PTHR47129">
    <property type="entry name" value="QUINONE OXIDOREDUCTASE 2"/>
    <property type="match status" value="1"/>
</dbReference>
<keyword evidence="3" id="KW-1185">Reference proteome</keyword>
<dbReference type="Pfam" id="PF13460">
    <property type="entry name" value="NAD_binding_10"/>
    <property type="match status" value="1"/>
</dbReference>
<accession>A0A1M6BKA6</accession>
<evidence type="ECO:0000259" key="1">
    <source>
        <dbReference type="Pfam" id="PF13460"/>
    </source>
</evidence>
<dbReference type="InterPro" id="IPR036291">
    <property type="entry name" value="NAD(P)-bd_dom_sf"/>
</dbReference>
<dbReference type="Gene3D" id="3.90.25.10">
    <property type="entry name" value="UDP-galactose 4-epimerase, domain 1"/>
    <property type="match status" value="1"/>
</dbReference>
<keyword evidence="2" id="KW-0560">Oxidoreductase</keyword>
<dbReference type="Proteomes" id="UP000184608">
    <property type="component" value="Unassembled WGS sequence"/>
</dbReference>
<dbReference type="GO" id="GO:0003955">
    <property type="term" value="F:NAD(P)H dehydrogenase (quinone) activity"/>
    <property type="evidence" value="ECO:0007669"/>
    <property type="project" value="UniProtKB-EC"/>
</dbReference>
<dbReference type="InterPro" id="IPR016040">
    <property type="entry name" value="NAD(P)-bd_dom"/>
</dbReference>